<evidence type="ECO:0000313" key="1">
    <source>
        <dbReference type="EMBL" id="SNW62261.1"/>
    </source>
</evidence>
<accession>A0A2I2L425</accession>
<sequence length="179" mass="21748">MLRDTKNQREYIVKITGYFNGLKLKQLVTLTKMEYIELSLLNKEELYNFSLNNGKEQYIKYLNYKFKEYDIEEINNLNKLMDKYNLYPHNLYQEILLEALNSDSILPAPFRYFNHDKQFTIISTLKDGKQAFLEHIDEYGVVNYPYKEFIRDYILHFDNFSRNDYDRNVLHRIKCFLSS</sequence>
<evidence type="ECO:0000313" key="2">
    <source>
        <dbReference type="Proteomes" id="UP000236316"/>
    </source>
</evidence>
<reference evidence="1" key="1">
    <citation type="submission" date="2017-08" db="EMBL/GenBank/DDBJ databases">
        <authorList>
            <consortium name="Urmite Genomes"/>
        </authorList>
    </citation>
    <scope>NUCLEOTIDE SEQUENCE [LARGE SCALE GENOMIC DNA]</scope>
    <source>
        <strain evidence="1">IHUMI-LCC2</strain>
    </source>
</reference>
<dbReference type="KEGG" id="vg:35382136"/>
<organism evidence="1">
    <name type="scientific">Orpheovirus IHUMI-LCC2</name>
    <dbReference type="NCBI Taxonomy" id="2023057"/>
    <lineage>
        <taxon>Viruses</taxon>
        <taxon>Varidnaviria</taxon>
        <taxon>Bamfordvirae</taxon>
        <taxon>Nucleocytoviricota</taxon>
        <taxon>Megaviricetes</taxon>
        <taxon>Pimascovirales</taxon>
        <taxon>Ocovirineae</taxon>
        <taxon>Orpheoviridae</taxon>
        <taxon>Alphaorpheovirus</taxon>
        <taxon>Alphaorpheovirus massiliense</taxon>
    </lineage>
</organism>
<dbReference type="EMBL" id="LT906555">
    <property type="protein sequence ID" value="SNW62261.1"/>
    <property type="molecule type" value="Genomic_DNA"/>
</dbReference>
<name>A0A2I2L425_9VIRU</name>
<dbReference type="RefSeq" id="YP_009448563.1">
    <property type="nucleotide sequence ID" value="NC_036594.1"/>
</dbReference>
<dbReference type="GeneID" id="35382136"/>
<keyword evidence="2" id="KW-1185">Reference proteome</keyword>
<protein>
    <submittedName>
        <fullName evidence="1">Uncharacterized protein</fullName>
    </submittedName>
</protein>
<proteinExistence type="predicted"/>
<dbReference type="Proteomes" id="UP000236316">
    <property type="component" value="Segment"/>
</dbReference>
<gene>
    <name evidence="1" type="ORF">ORPV_357</name>
</gene>